<evidence type="ECO:0000313" key="2">
    <source>
        <dbReference type="EMBL" id="VDN18890.1"/>
    </source>
</evidence>
<dbReference type="InterPro" id="IPR026066">
    <property type="entry name" value="Headcase"/>
</dbReference>
<protein>
    <submittedName>
        <fullName evidence="4">FERM domain-containing protein</fullName>
    </submittedName>
</protein>
<dbReference type="Pfam" id="PF15353">
    <property type="entry name" value="HECA_N"/>
    <property type="match status" value="1"/>
</dbReference>
<dbReference type="OrthoDB" id="10012848at2759"/>
<dbReference type="PANTHER" id="PTHR13425:SF3">
    <property type="entry name" value="HEADCASE PROTEIN HOMOLOG"/>
    <property type="match status" value="1"/>
</dbReference>
<organism evidence="4">
    <name type="scientific">Gongylonema pulchrum</name>
    <dbReference type="NCBI Taxonomy" id="637853"/>
    <lineage>
        <taxon>Eukaryota</taxon>
        <taxon>Metazoa</taxon>
        <taxon>Ecdysozoa</taxon>
        <taxon>Nematoda</taxon>
        <taxon>Chromadorea</taxon>
        <taxon>Rhabditida</taxon>
        <taxon>Spirurina</taxon>
        <taxon>Spiruromorpha</taxon>
        <taxon>Spiruroidea</taxon>
        <taxon>Gongylonematidae</taxon>
        <taxon>Gongylonema</taxon>
    </lineage>
</organism>
<dbReference type="AlphaFoldDB" id="A0A183DS37"/>
<evidence type="ECO:0000259" key="1">
    <source>
        <dbReference type="Pfam" id="PF15353"/>
    </source>
</evidence>
<name>A0A183DS37_9BILA</name>
<evidence type="ECO:0000313" key="3">
    <source>
        <dbReference type="Proteomes" id="UP000271098"/>
    </source>
</evidence>
<reference evidence="2 3" key="2">
    <citation type="submission" date="2018-11" db="EMBL/GenBank/DDBJ databases">
        <authorList>
            <consortium name="Pathogen Informatics"/>
        </authorList>
    </citation>
    <scope>NUCLEOTIDE SEQUENCE [LARGE SCALE GENOMIC DNA]</scope>
</reference>
<accession>A0A183DS37</accession>
<gene>
    <name evidence="2" type="ORF">GPUH_LOCUS11528</name>
</gene>
<dbReference type="Proteomes" id="UP000271098">
    <property type="component" value="Unassembled WGS sequence"/>
</dbReference>
<keyword evidence="3" id="KW-1185">Reference proteome</keyword>
<sequence length="388" mass="43529">MICSSSRCPYQKQLLHRDCYQALEDQLIKIMGKCGPARFWTDAEKRWNLWDKKGLALIQQRCGCLCGLGQMRLDVAAAGFLPSEKKLAEGATSVAPCFQAMIQLQQHGLSQNISAAGFAILFQNHRGAAYSGLHYRLNDRPHSFPTSSSNFSLKVETLLERLFVRKSKCVNELDVERGQERLSLQNAIVSDEIYQIALIRRIIIVREVVPGAQLFITIDPVSSSILIHQSPNMKLHKQVHTQPMTIFLADFSHSPTRSEKTQKFTKSSLLPEDQGVNTFCLYMIAAAPVNLFFCENSLHSNHLHTTSLQSTGVRQCKVGTPQRKLAIGQSVICPDEESPEFEQDKKQGKEMDQTCEDSLGEYQLFGRGSLTLGEMLLEKLGLSTTLFF</sequence>
<dbReference type="InterPro" id="IPR054537">
    <property type="entry name" value="HECA_N"/>
</dbReference>
<reference evidence="4" key="1">
    <citation type="submission" date="2016-06" db="UniProtKB">
        <authorList>
            <consortium name="WormBaseParasite"/>
        </authorList>
    </citation>
    <scope>IDENTIFICATION</scope>
</reference>
<proteinExistence type="predicted"/>
<dbReference type="EMBL" id="UYRT01078614">
    <property type="protein sequence ID" value="VDN18890.1"/>
    <property type="molecule type" value="Genomic_DNA"/>
</dbReference>
<feature type="domain" description="Headcase N-terminal" evidence="1">
    <location>
        <begin position="1"/>
        <end position="75"/>
    </location>
</feature>
<dbReference type="PANTHER" id="PTHR13425">
    <property type="entry name" value="HEADCASE PROTEIN"/>
    <property type="match status" value="1"/>
</dbReference>
<evidence type="ECO:0000313" key="4">
    <source>
        <dbReference type="WBParaSite" id="GPUH_0001154201-mRNA-1"/>
    </source>
</evidence>
<dbReference type="WBParaSite" id="GPUH_0001154201-mRNA-1">
    <property type="protein sequence ID" value="GPUH_0001154201-mRNA-1"/>
    <property type="gene ID" value="GPUH_0001154201"/>
</dbReference>